<evidence type="ECO:0000313" key="2">
    <source>
        <dbReference type="EMBL" id="BBM84160.1"/>
    </source>
</evidence>
<organism evidence="2 3">
    <name type="scientific">Uabimicrobium amorphum</name>
    <dbReference type="NCBI Taxonomy" id="2596890"/>
    <lineage>
        <taxon>Bacteria</taxon>
        <taxon>Pseudomonadati</taxon>
        <taxon>Planctomycetota</taxon>
        <taxon>Candidatus Uabimicrobiia</taxon>
        <taxon>Candidatus Uabimicrobiales</taxon>
        <taxon>Candidatus Uabimicrobiaceae</taxon>
        <taxon>Candidatus Uabimicrobium</taxon>
    </lineage>
</organism>
<proteinExistence type="predicted"/>
<evidence type="ECO:0000313" key="3">
    <source>
        <dbReference type="Proteomes" id="UP000326354"/>
    </source>
</evidence>
<dbReference type="KEGG" id="uam:UABAM_02516"/>
<dbReference type="RefSeq" id="WP_151968332.1">
    <property type="nucleotide sequence ID" value="NZ_AP019860.1"/>
</dbReference>
<keyword evidence="1" id="KW-1133">Transmembrane helix</keyword>
<reference evidence="2 3" key="1">
    <citation type="submission" date="2019-08" db="EMBL/GenBank/DDBJ databases">
        <title>Complete genome sequence of Candidatus Uab amorphum.</title>
        <authorList>
            <person name="Shiratori T."/>
            <person name="Suzuki S."/>
            <person name="Kakizawa Y."/>
            <person name="Ishida K."/>
        </authorList>
    </citation>
    <scope>NUCLEOTIDE SEQUENCE [LARGE SCALE GENOMIC DNA]</scope>
    <source>
        <strain evidence="2 3">SRT547</strain>
    </source>
</reference>
<feature type="transmembrane region" description="Helical" evidence="1">
    <location>
        <begin position="47"/>
        <end position="65"/>
    </location>
</feature>
<name>A0A5S9IMB0_UABAM</name>
<accession>A0A5S9IMB0</accession>
<feature type="transmembrane region" description="Helical" evidence="1">
    <location>
        <begin position="6"/>
        <end position="26"/>
    </location>
</feature>
<dbReference type="OrthoDB" id="7068170at2"/>
<dbReference type="Proteomes" id="UP000326354">
    <property type="component" value="Chromosome"/>
</dbReference>
<gene>
    <name evidence="2" type="ORF">UABAM_02516</name>
</gene>
<evidence type="ECO:0000256" key="1">
    <source>
        <dbReference type="SAM" id="Phobius"/>
    </source>
</evidence>
<dbReference type="EMBL" id="AP019860">
    <property type="protein sequence ID" value="BBM84160.1"/>
    <property type="molecule type" value="Genomic_DNA"/>
</dbReference>
<keyword evidence="1" id="KW-0812">Transmembrane</keyword>
<protein>
    <submittedName>
        <fullName evidence="2">Uncharacterized protein</fullName>
    </submittedName>
</protein>
<sequence>MELANLQGLIPIVCGIYFYLIANGTLPKNPKEPEKLELWRKKFGKMMKTLCPIIVVFGILQLTGVV</sequence>
<keyword evidence="3" id="KW-1185">Reference proteome</keyword>
<keyword evidence="1" id="KW-0472">Membrane</keyword>
<dbReference type="AlphaFoldDB" id="A0A5S9IMB0"/>